<dbReference type="RefSeq" id="WP_212687405.1">
    <property type="nucleotide sequence ID" value="NZ_JAGSPN010000004.1"/>
</dbReference>
<organism evidence="2 3">
    <name type="scientific">Undibacterium luofuense</name>
    <dbReference type="NCBI Taxonomy" id="2828733"/>
    <lineage>
        <taxon>Bacteria</taxon>
        <taxon>Pseudomonadati</taxon>
        <taxon>Pseudomonadota</taxon>
        <taxon>Betaproteobacteria</taxon>
        <taxon>Burkholderiales</taxon>
        <taxon>Oxalobacteraceae</taxon>
        <taxon>Undibacterium</taxon>
    </lineage>
</organism>
<accession>A0A941DQ64</accession>
<feature type="transmembrane region" description="Helical" evidence="1">
    <location>
        <begin position="53"/>
        <end position="72"/>
    </location>
</feature>
<protein>
    <submittedName>
        <fullName evidence="2">Uncharacterized protein</fullName>
    </submittedName>
</protein>
<dbReference type="Proteomes" id="UP000680067">
    <property type="component" value="Unassembled WGS sequence"/>
</dbReference>
<feature type="transmembrane region" description="Helical" evidence="1">
    <location>
        <begin position="130"/>
        <end position="151"/>
    </location>
</feature>
<evidence type="ECO:0000256" key="1">
    <source>
        <dbReference type="SAM" id="Phobius"/>
    </source>
</evidence>
<keyword evidence="1" id="KW-0812">Transmembrane</keyword>
<evidence type="ECO:0000313" key="3">
    <source>
        <dbReference type="Proteomes" id="UP000680067"/>
    </source>
</evidence>
<dbReference type="AlphaFoldDB" id="A0A941DQ64"/>
<keyword evidence="3" id="KW-1185">Reference proteome</keyword>
<dbReference type="EMBL" id="JAGSPN010000004">
    <property type="protein sequence ID" value="MBR7782071.1"/>
    <property type="molecule type" value="Genomic_DNA"/>
</dbReference>
<keyword evidence="1" id="KW-1133">Transmembrane helix</keyword>
<name>A0A941DQ64_9BURK</name>
<feature type="transmembrane region" description="Helical" evidence="1">
    <location>
        <begin position="101"/>
        <end position="118"/>
    </location>
</feature>
<keyword evidence="1" id="KW-0472">Membrane</keyword>
<evidence type="ECO:0000313" key="2">
    <source>
        <dbReference type="EMBL" id="MBR7782071.1"/>
    </source>
</evidence>
<gene>
    <name evidence="2" type="ORF">KDM89_07965</name>
</gene>
<reference evidence="2" key="1">
    <citation type="submission" date="2021-04" db="EMBL/GenBank/DDBJ databases">
        <title>novel species isolated from subtropical streams in China.</title>
        <authorList>
            <person name="Lu H."/>
        </authorList>
    </citation>
    <scope>NUCLEOTIDE SEQUENCE</scope>
    <source>
        <strain evidence="2">LFS511W</strain>
    </source>
</reference>
<comment type="caution">
    <text evidence="2">The sequence shown here is derived from an EMBL/GenBank/DDBJ whole genome shotgun (WGS) entry which is preliminary data.</text>
</comment>
<proteinExistence type="predicted"/>
<feature type="transmembrane region" description="Helical" evidence="1">
    <location>
        <begin position="79"/>
        <end position="95"/>
    </location>
</feature>
<sequence>MAKWAVFTYSRLIWFILCVLINPEESINSLEKVPAIVISKSFSSLPDWSENLFLYSFPLFEFFVVFTMLNFFARTRLPAFLQCLLIGVAGSSAYFYCYGHWNALIELPFFFVLASLVLKHQLTLRGFCYGLLFNFLNRSVLLFMLSLMSVAPE</sequence>